<dbReference type="SUPFAM" id="SSF52540">
    <property type="entry name" value="P-loop containing nucleoside triphosphate hydrolases"/>
    <property type="match status" value="1"/>
</dbReference>
<dbReference type="Proteomes" id="UP001597128">
    <property type="component" value="Unassembled WGS sequence"/>
</dbReference>
<dbReference type="PROSITE" id="PS00211">
    <property type="entry name" value="ABC_TRANSPORTER_1"/>
    <property type="match status" value="1"/>
</dbReference>
<dbReference type="CDD" id="cd03228">
    <property type="entry name" value="ABCC_MRP_Like"/>
    <property type="match status" value="1"/>
</dbReference>
<keyword evidence="6" id="KW-0813">Transport</keyword>
<dbReference type="InterPro" id="IPR039421">
    <property type="entry name" value="Type_1_exporter"/>
</dbReference>
<evidence type="ECO:0000256" key="7">
    <source>
        <dbReference type="ARBA" id="ARBA00022989"/>
    </source>
</evidence>
<dbReference type="Pfam" id="PF00005">
    <property type="entry name" value="ABC_tran"/>
    <property type="match status" value="1"/>
</dbReference>
<dbReference type="Gene3D" id="1.20.1560.10">
    <property type="entry name" value="ABC transporter type 1, transmembrane domain"/>
    <property type="match status" value="1"/>
</dbReference>
<dbReference type="RefSeq" id="WP_379056859.1">
    <property type="nucleotide sequence ID" value="NZ_JBHTKB010000001.1"/>
</dbReference>
<feature type="domain" description="ABC transporter" evidence="11">
    <location>
        <begin position="489"/>
        <end position="710"/>
    </location>
</feature>
<dbReference type="InterPro" id="IPR017871">
    <property type="entry name" value="ABC_transporter-like_CS"/>
</dbReference>
<dbReference type="InterPro" id="IPR011527">
    <property type="entry name" value="ABC1_TM_dom"/>
</dbReference>
<evidence type="ECO:0000256" key="9">
    <source>
        <dbReference type="ARBA" id="ARBA00043264"/>
    </source>
</evidence>
<feature type="domain" description="ABC transmembrane type-1" evidence="12">
    <location>
        <begin position="173"/>
        <end position="446"/>
    </location>
</feature>
<evidence type="ECO:0000259" key="12">
    <source>
        <dbReference type="PROSITE" id="PS50929"/>
    </source>
</evidence>
<evidence type="ECO:0000259" key="11">
    <source>
        <dbReference type="PROSITE" id="PS50893"/>
    </source>
</evidence>
<keyword evidence="7 10" id="KW-1133">Transmembrane helix</keyword>
<dbReference type="SMART" id="SM00382">
    <property type="entry name" value="AAA"/>
    <property type="match status" value="1"/>
</dbReference>
<comment type="subcellular location">
    <subcellularLocation>
        <location evidence="1">Cell membrane</location>
        <topology evidence="1">Multi-pass membrane protein</topology>
    </subcellularLocation>
</comment>
<accession>A0ABW3F766</accession>
<keyword evidence="15" id="KW-1185">Reference proteome</keyword>
<dbReference type="InterPro" id="IPR003439">
    <property type="entry name" value="ABC_transporter-like_ATP-bd"/>
</dbReference>
<keyword evidence="3 10" id="KW-0812">Transmembrane</keyword>
<dbReference type="Gene3D" id="3.90.70.10">
    <property type="entry name" value="Cysteine proteinases"/>
    <property type="match status" value="1"/>
</dbReference>
<keyword evidence="9" id="KW-0080">Bacteriocin transport</keyword>
<dbReference type="Gene3D" id="3.40.50.300">
    <property type="entry name" value="P-loop containing nucleotide triphosphate hydrolases"/>
    <property type="match status" value="1"/>
</dbReference>
<dbReference type="InterPro" id="IPR027417">
    <property type="entry name" value="P-loop_NTPase"/>
</dbReference>
<organism evidence="14 15">
    <name type="scientific">Methylophilus luteus</name>
    <dbReference type="NCBI Taxonomy" id="640108"/>
    <lineage>
        <taxon>Bacteria</taxon>
        <taxon>Pseudomonadati</taxon>
        <taxon>Pseudomonadota</taxon>
        <taxon>Betaproteobacteria</taxon>
        <taxon>Nitrosomonadales</taxon>
        <taxon>Methylophilaceae</taxon>
        <taxon>Methylophilus</taxon>
    </lineage>
</organism>
<evidence type="ECO:0000256" key="3">
    <source>
        <dbReference type="ARBA" id="ARBA00022692"/>
    </source>
</evidence>
<evidence type="ECO:0000256" key="6">
    <source>
        <dbReference type="ARBA" id="ARBA00022927"/>
    </source>
</evidence>
<dbReference type="InterPro" id="IPR036640">
    <property type="entry name" value="ABC1_TM_sf"/>
</dbReference>
<dbReference type="InterPro" id="IPR003593">
    <property type="entry name" value="AAA+_ATPase"/>
</dbReference>
<reference evidence="15" key="1">
    <citation type="journal article" date="2019" name="Int. J. Syst. Evol. Microbiol.">
        <title>The Global Catalogue of Microorganisms (GCM) 10K type strain sequencing project: providing services to taxonomists for standard genome sequencing and annotation.</title>
        <authorList>
            <consortium name="The Broad Institute Genomics Platform"/>
            <consortium name="The Broad Institute Genome Sequencing Center for Infectious Disease"/>
            <person name="Wu L."/>
            <person name="Ma J."/>
        </authorList>
    </citation>
    <scope>NUCLEOTIDE SEQUENCE [LARGE SCALE GENOMIC DNA]</scope>
    <source>
        <strain evidence="15">CCUG 58412</strain>
    </source>
</reference>
<evidence type="ECO:0000256" key="1">
    <source>
        <dbReference type="ARBA" id="ARBA00004651"/>
    </source>
</evidence>
<feature type="transmembrane region" description="Helical" evidence="10">
    <location>
        <begin position="308"/>
        <end position="327"/>
    </location>
</feature>
<feature type="transmembrane region" description="Helical" evidence="10">
    <location>
        <begin position="206"/>
        <end position="227"/>
    </location>
</feature>
<keyword evidence="4" id="KW-0547">Nucleotide-binding</keyword>
<dbReference type="PROSITE" id="PS50893">
    <property type="entry name" value="ABC_TRANSPORTER_2"/>
    <property type="match status" value="1"/>
</dbReference>
<dbReference type="PANTHER" id="PTHR24221">
    <property type="entry name" value="ATP-BINDING CASSETTE SUB-FAMILY B"/>
    <property type="match status" value="1"/>
</dbReference>
<gene>
    <name evidence="14" type="ORF">ACFQ1Z_07990</name>
</gene>
<evidence type="ECO:0000256" key="8">
    <source>
        <dbReference type="ARBA" id="ARBA00023136"/>
    </source>
</evidence>
<evidence type="ECO:0000256" key="2">
    <source>
        <dbReference type="ARBA" id="ARBA00022475"/>
    </source>
</evidence>
<feature type="transmembrane region" description="Helical" evidence="10">
    <location>
        <begin position="168"/>
        <end position="186"/>
    </location>
</feature>
<sequence>MWFKRQFPVVLQDETYECGLACLAAIAQHYGQTVKLKSLRLRYDITSNGLTIYHLIKVAANLGMAARGVKLEAEDLDQLRCPAILLWNHNHFVVLVACSKKTIDIMDPGVGLRRYSRTEASARFSGVALDILAVENNAAEALPLEQSSEQKFSYGWPDFRKAFFKYPAYLYPMIVFGVLAQTITLVMPKFVSLAVDEVLGKQDKEFLSLLLYIFGTLALVQLVALFLKNALISRLRADISEWHGAKIVQSLLQMPLIYFSRRSAANLLRKVRAIDSIHVAYTQGYIEIGISFLSVAAISILLLLVHPMLGGTVVVIAIGLLIIRHVALQRMMQLKEGVIEAEVKRDLQLLAAVRTIRSIKLKGLSFIHTSNWLSEHMSLESYRIKLDHMLENLGAFSTVLTSAMTLLLLSIGASLALEGEITTGALFATLLYTALLMNAINTMVMSHHAVKMALVETNKLHDITPSSLQIPDISSYASSVAAVESWHSTQLQGISFAYTNLDVPILNALDFKIAYGEKVCIRGQSGAGKTTLINLICGLLKPTAGQIYMNDIALDRHGHELLRSAVAVSSFDDEIVDGTVIDNILFGNIDLDPDRFEYAVETAGMRSMIPQLQHGLNTRIGSTGAGLSSGQRQRLMLARALYQLPRLLILDEPTSHLDDINTDTIIASLNSLTMATLIITHDKRVEAICDHHYLLDGGTLTMLSQHKSTT</sequence>
<dbReference type="PROSITE" id="PS50929">
    <property type="entry name" value="ABC_TM1F"/>
    <property type="match status" value="1"/>
</dbReference>
<evidence type="ECO:0000313" key="15">
    <source>
        <dbReference type="Proteomes" id="UP001597128"/>
    </source>
</evidence>
<feature type="transmembrane region" description="Helical" evidence="10">
    <location>
        <begin position="279"/>
        <end position="302"/>
    </location>
</feature>
<dbReference type="PANTHER" id="PTHR24221:SF654">
    <property type="entry name" value="ATP-BINDING CASSETTE SUB-FAMILY B MEMBER 6"/>
    <property type="match status" value="1"/>
</dbReference>
<dbReference type="Pfam" id="PF00664">
    <property type="entry name" value="ABC_membrane"/>
    <property type="match status" value="1"/>
</dbReference>
<proteinExistence type="predicted"/>
<dbReference type="PROSITE" id="PS50990">
    <property type="entry name" value="PEPTIDASE_C39"/>
    <property type="match status" value="1"/>
</dbReference>
<protein>
    <submittedName>
        <fullName evidence="14">Peptidase domain-containing ABC transporter</fullName>
    </submittedName>
</protein>
<evidence type="ECO:0000256" key="10">
    <source>
        <dbReference type="SAM" id="Phobius"/>
    </source>
</evidence>
<keyword evidence="2" id="KW-1003">Cell membrane</keyword>
<feature type="transmembrane region" description="Helical" evidence="10">
    <location>
        <begin position="423"/>
        <end position="444"/>
    </location>
</feature>
<keyword evidence="8 10" id="KW-0472">Membrane</keyword>
<dbReference type="Pfam" id="PF03412">
    <property type="entry name" value="Peptidase_C39"/>
    <property type="match status" value="1"/>
</dbReference>
<comment type="caution">
    <text evidence="14">The sequence shown here is derived from an EMBL/GenBank/DDBJ whole genome shotgun (WGS) entry which is preliminary data.</text>
</comment>
<dbReference type="SUPFAM" id="SSF90123">
    <property type="entry name" value="ABC transporter transmembrane region"/>
    <property type="match status" value="1"/>
</dbReference>
<feature type="transmembrane region" description="Helical" evidence="10">
    <location>
        <begin position="393"/>
        <end position="417"/>
    </location>
</feature>
<keyword evidence="6" id="KW-0653">Protein transport</keyword>
<dbReference type="InterPro" id="IPR005074">
    <property type="entry name" value="Peptidase_C39"/>
</dbReference>
<evidence type="ECO:0000256" key="5">
    <source>
        <dbReference type="ARBA" id="ARBA00022840"/>
    </source>
</evidence>
<name>A0ABW3F766_9PROT</name>
<dbReference type="EMBL" id="JBHTKB010000001">
    <property type="protein sequence ID" value="MFD0913483.1"/>
    <property type="molecule type" value="Genomic_DNA"/>
</dbReference>
<keyword evidence="5" id="KW-0067">ATP-binding</keyword>
<evidence type="ECO:0000256" key="4">
    <source>
        <dbReference type="ARBA" id="ARBA00022741"/>
    </source>
</evidence>
<evidence type="ECO:0000259" key="13">
    <source>
        <dbReference type="PROSITE" id="PS50990"/>
    </source>
</evidence>
<evidence type="ECO:0000313" key="14">
    <source>
        <dbReference type="EMBL" id="MFD0913483.1"/>
    </source>
</evidence>
<feature type="domain" description="Peptidase C39" evidence="13">
    <location>
        <begin position="12"/>
        <end position="131"/>
    </location>
</feature>